<name>A0A1F4VCH8_UNCKA</name>
<dbReference type="EC" id="2.1.1.199" evidence="6"/>
<comment type="similarity">
    <text evidence="1 6">Belongs to the methyltransferase superfamily. RsmH family.</text>
</comment>
<dbReference type="Pfam" id="PF01795">
    <property type="entry name" value="Methyltransf_5"/>
    <property type="match status" value="1"/>
</dbReference>
<sequence>MKYHTVVMADLAIEHLKIKEKGKYIDATLGDGGHSIKILKRGGLVLGIDQDPNSLSRVTERLANETGSMSERLTLFLGNFKEVEKIAQETGFKPANGILYDLGTSYHQLEEQKRGFSYSSEEPLDMRMDLSLKASAKDLVNGLSEKELSKLIFNYGGEDSAKKIARAIVNARKEKPIERCSELTEIIIGVKKRGEAKIHPATKTFQALRIAVNDELNNLEISLSRAAALLIPGGRLVIITFHSLEDRIAKKVRPSLKALFKVPLVPNREEVLENPRSRSAKMRVFEKL</sequence>
<evidence type="ECO:0000256" key="4">
    <source>
        <dbReference type="ARBA" id="ARBA00022679"/>
    </source>
</evidence>
<reference evidence="7 8" key="1">
    <citation type="journal article" date="2016" name="Nat. Commun.">
        <title>Thousands of microbial genomes shed light on interconnected biogeochemical processes in an aquifer system.</title>
        <authorList>
            <person name="Anantharaman K."/>
            <person name="Brown C.T."/>
            <person name="Hug L.A."/>
            <person name="Sharon I."/>
            <person name="Castelle C.J."/>
            <person name="Probst A.J."/>
            <person name="Thomas B.C."/>
            <person name="Singh A."/>
            <person name="Wilkins M.J."/>
            <person name="Karaoz U."/>
            <person name="Brodie E.L."/>
            <person name="Williams K.H."/>
            <person name="Hubbard S.S."/>
            <person name="Banfield J.F."/>
        </authorList>
    </citation>
    <scope>NUCLEOTIDE SEQUENCE [LARGE SCALE GENOMIC DNA]</scope>
</reference>
<dbReference type="GO" id="GO:0070475">
    <property type="term" value="P:rRNA base methylation"/>
    <property type="evidence" value="ECO:0007669"/>
    <property type="project" value="UniProtKB-UniRule"/>
</dbReference>
<dbReference type="HAMAP" id="MF_01007">
    <property type="entry name" value="16SrRNA_methyltr_H"/>
    <property type="match status" value="1"/>
</dbReference>
<gene>
    <name evidence="6" type="primary">rsmH</name>
    <name evidence="7" type="ORF">A3A78_03145</name>
</gene>
<dbReference type="GO" id="GO:0005737">
    <property type="term" value="C:cytoplasm"/>
    <property type="evidence" value="ECO:0007669"/>
    <property type="project" value="UniProtKB-SubCell"/>
</dbReference>
<feature type="binding site" evidence="6">
    <location>
        <position position="49"/>
    </location>
    <ligand>
        <name>S-adenosyl-L-methionine</name>
        <dbReference type="ChEBI" id="CHEBI:59789"/>
    </ligand>
</feature>
<dbReference type="InterPro" id="IPR023397">
    <property type="entry name" value="SAM-dep_MeTrfase_MraW_recog"/>
</dbReference>
<evidence type="ECO:0000313" key="7">
    <source>
        <dbReference type="EMBL" id="OGC54952.1"/>
    </source>
</evidence>
<feature type="binding site" evidence="6">
    <location>
        <position position="80"/>
    </location>
    <ligand>
        <name>S-adenosyl-L-methionine</name>
        <dbReference type="ChEBI" id="CHEBI:59789"/>
    </ligand>
</feature>
<keyword evidence="6" id="KW-0963">Cytoplasm</keyword>
<evidence type="ECO:0000256" key="2">
    <source>
        <dbReference type="ARBA" id="ARBA00022552"/>
    </source>
</evidence>
<keyword evidence="3 6" id="KW-0489">Methyltransferase</keyword>
<feature type="binding site" evidence="6">
    <location>
        <begin position="32"/>
        <end position="34"/>
    </location>
    <ligand>
        <name>S-adenosyl-L-methionine</name>
        <dbReference type="ChEBI" id="CHEBI:59789"/>
    </ligand>
</feature>
<dbReference type="Gene3D" id="3.40.50.150">
    <property type="entry name" value="Vaccinia Virus protein VP39"/>
    <property type="match status" value="1"/>
</dbReference>
<dbReference type="InterPro" id="IPR002903">
    <property type="entry name" value="RsmH"/>
</dbReference>
<keyword evidence="4 6" id="KW-0808">Transferase</keyword>
<dbReference type="Gene3D" id="1.10.150.170">
    <property type="entry name" value="Putative methyltransferase TM0872, insert domain"/>
    <property type="match status" value="1"/>
</dbReference>
<evidence type="ECO:0000313" key="8">
    <source>
        <dbReference type="Proteomes" id="UP000176504"/>
    </source>
</evidence>
<dbReference type="PIRSF" id="PIRSF004486">
    <property type="entry name" value="MraW"/>
    <property type="match status" value="1"/>
</dbReference>
<dbReference type="SUPFAM" id="SSF81799">
    <property type="entry name" value="Putative methyltransferase TM0872, insert domain"/>
    <property type="match status" value="1"/>
</dbReference>
<feature type="binding site" evidence="6">
    <location>
        <position position="101"/>
    </location>
    <ligand>
        <name>S-adenosyl-L-methionine</name>
        <dbReference type="ChEBI" id="CHEBI:59789"/>
    </ligand>
</feature>
<dbReference type="PANTHER" id="PTHR11265:SF0">
    <property type="entry name" value="12S RRNA N4-METHYLCYTIDINE METHYLTRANSFERASE"/>
    <property type="match status" value="1"/>
</dbReference>
<protein>
    <recommendedName>
        <fullName evidence="6">Ribosomal RNA small subunit methyltransferase H</fullName>
        <ecNumber evidence="6">2.1.1.199</ecNumber>
    </recommendedName>
    <alternativeName>
        <fullName evidence="6">16S rRNA m(4)C1402 methyltransferase</fullName>
    </alternativeName>
    <alternativeName>
        <fullName evidence="6">rRNA (cytosine-N(4)-)-methyltransferase RsmH</fullName>
    </alternativeName>
</protein>
<dbReference type="NCBIfam" id="TIGR00006">
    <property type="entry name" value="16S rRNA (cytosine(1402)-N(4))-methyltransferase RsmH"/>
    <property type="match status" value="1"/>
</dbReference>
<evidence type="ECO:0000256" key="6">
    <source>
        <dbReference type="HAMAP-Rule" id="MF_01007"/>
    </source>
</evidence>
<keyword evidence="5 6" id="KW-0949">S-adenosyl-L-methionine</keyword>
<dbReference type="PANTHER" id="PTHR11265">
    <property type="entry name" value="S-ADENOSYL-METHYLTRANSFERASE MRAW"/>
    <property type="match status" value="1"/>
</dbReference>
<comment type="function">
    <text evidence="6">Specifically methylates the N4 position of cytidine in position 1402 (C1402) of 16S rRNA.</text>
</comment>
<proteinExistence type="inferred from homology"/>
<dbReference type="AlphaFoldDB" id="A0A1F4VCH8"/>
<dbReference type="SUPFAM" id="SSF53335">
    <property type="entry name" value="S-adenosyl-L-methionine-dependent methyltransferases"/>
    <property type="match status" value="1"/>
</dbReference>
<comment type="subcellular location">
    <subcellularLocation>
        <location evidence="6">Cytoplasm</location>
    </subcellularLocation>
</comment>
<dbReference type="Proteomes" id="UP000176504">
    <property type="component" value="Unassembled WGS sequence"/>
</dbReference>
<evidence type="ECO:0000256" key="1">
    <source>
        <dbReference type="ARBA" id="ARBA00010396"/>
    </source>
</evidence>
<dbReference type="InterPro" id="IPR029063">
    <property type="entry name" value="SAM-dependent_MTases_sf"/>
</dbReference>
<dbReference type="EMBL" id="MEVI01000003">
    <property type="protein sequence ID" value="OGC54952.1"/>
    <property type="molecule type" value="Genomic_DNA"/>
</dbReference>
<comment type="catalytic activity">
    <reaction evidence="6">
        <text>cytidine(1402) in 16S rRNA + S-adenosyl-L-methionine = N(4)-methylcytidine(1402) in 16S rRNA + S-adenosyl-L-homocysteine + H(+)</text>
        <dbReference type="Rhea" id="RHEA:42928"/>
        <dbReference type="Rhea" id="RHEA-COMP:10286"/>
        <dbReference type="Rhea" id="RHEA-COMP:10287"/>
        <dbReference type="ChEBI" id="CHEBI:15378"/>
        <dbReference type="ChEBI" id="CHEBI:57856"/>
        <dbReference type="ChEBI" id="CHEBI:59789"/>
        <dbReference type="ChEBI" id="CHEBI:74506"/>
        <dbReference type="ChEBI" id="CHEBI:82748"/>
        <dbReference type="EC" id="2.1.1.199"/>
    </reaction>
</comment>
<evidence type="ECO:0000256" key="5">
    <source>
        <dbReference type="ARBA" id="ARBA00022691"/>
    </source>
</evidence>
<feature type="binding site" evidence="6">
    <location>
        <position position="108"/>
    </location>
    <ligand>
        <name>S-adenosyl-L-methionine</name>
        <dbReference type="ChEBI" id="CHEBI:59789"/>
    </ligand>
</feature>
<accession>A0A1F4VCH8</accession>
<evidence type="ECO:0000256" key="3">
    <source>
        <dbReference type="ARBA" id="ARBA00022603"/>
    </source>
</evidence>
<comment type="caution">
    <text evidence="7">The sequence shown here is derived from an EMBL/GenBank/DDBJ whole genome shotgun (WGS) entry which is preliminary data.</text>
</comment>
<organism evidence="7 8">
    <name type="scientific">candidate division WWE3 bacterium RIFCSPLOWO2_01_FULL_41_18</name>
    <dbReference type="NCBI Taxonomy" id="1802625"/>
    <lineage>
        <taxon>Bacteria</taxon>
        <taxon>Katanobacteria</taxon>
    </lineage>
</organism>
<keyword evidence="2 6" id="KW-0698">rRNA processing</keyword>
<dbReference type="GO" id="GO:0071424">
    <property type="term" value="F:rRNA (cytosine-N4-)-methyltransferase activity"/>
    <property type="evidence" value="ECO:0007669"/>
    <property type="project" value="UniProtKB-UniRule"/>
</dbReference>